<evidence type="ECO:0000259" key="4">
    <source>
        <dbReference type="Pfam" id="PF08336"/>
    </source>
</evidence>
<dbReference type="Pfam" id="PF08336">
    <property type="entry name" value="P4Ha_N"/>
    <property type="match status" value="1"/>
</dbReference>
<gene>
    <name evidence="5" type="ORF">CTOB1V02_LOCUS11989</name>
</gene>
<dbReference type="GO" id="GO:0004656">
    <property type="term" value="F:procollagen-proline 4-dioxygenase activity"/>
    <property type="evidence" value="ECO:0007669"/>
    <property type="project" value="InterPro"/>
</dbReference>
<dbReference type="GO" id="GO:0005783">
    <property type="term" value="C:endoplasmic reticulum"/>
    <property type="evidence" value="ECO:0007669"/>
    <property type="project" value="InterPro"/>
</dbReference>
<dbReference type="InterPro" id="IPR013547">
    <property type="entry name" value="P4H_N"/>
</dbReference>
<protein>
    <recommendedName>
        <fullName evidence="4">Prolyl 4-hydroxylase N-terminal domain-containing protein</fullName>
    </recommendedName>
</protein>
<feature type="chain" id="PRO_5043938507" description="Prolyl 4-hydroxylase N-terminal domain-containing protein" evidence="3">
    <location>
        <begin position="20"/>
        <end position="163"/>
    </location>
</feature>
<feature type="signal peptide" evidence="3">
    <location>
        <begin position="1"/>
        <end position="19"/>
    </location>
</feature>
<proteinExistence type="predicted"/>
<reference evidence="5" key="1">
    <citation type="submission" date="2020-11" db="EMBL/GenBank/DDBJ databases">
        <authorList>
            <person name="Tran Van P."/>
        </authorList>
    </citation>
    <scope>NUCLEOTIDE SEQUENCE</scope>
</reference>
<feature type="domain" description="Prolyl 4-hydroxylase N-terminal" evidence="4">
    <location>
        <begin position="53"/>
        <end position="143"/>
    </location>
</feature>
<feature type="coiled-coil region" evidence="1">
    <location>
        <begin position="75"/>
        <end position="102"/>
    </location>
</feature>
<feature type="compositionally biased region" description="Polar residues" evidence="2">
    <location>
        <begin position="39"/>
        <end position="51"/>
    </location>
</feature>
<evidence type="ECO:0000256" key="1">
    <source>
        <dbReference type="SAM" id="Coils"/>
    </source>
</evidence>
<evidence type="ECO:0000313" key="5">
    <source>
        <dbReference type="EMBL" id="CAD7234172.1"/>
    </source>
</evidence>
<evidence type="ECO:0000256" key="3">
    <source>
        <dbReference type="SAM" id="SignalP"/>
    </source>
</evidence>
<organism evidence="5">
    <name type="scientific">Cyprideis torosa</name>
    <dbReference type="NCBI Taxonomy" id="163714"/>
    <lineage>
        <taxon>Eukaryota</taxon>
        <taxon>Metazoa</taxon>
        <taxon>Ecdysozoa</taxon>
        <taxon>Arthropoda</taxon>
        <taxon>Crustacea</taxon>
        <taxon>Oligostraca</taxon>
        <taxon>Ostracoda</taxon>
        <taxon>Podocopa</taxon>
        <taxon>Podocopida</taxon>
        <taxon>Cytherocopina</taxon>
        <taxon>Cytheroidea</taxon>
        <taxon>Cytherideidae</taxon>
        <taxon>Cyprideis</taxon>
    </lineage>
</organism>
<name>A0A7R8WP29_9CRUS</name>
<keyword evidence="3" id="KW-0732">Signal</keyword>
<feature type="non-terminal residue" evidence="5">
    <location>
        <position position="1"/>
    </location>
</feature>
<dbReference type="AlphaFoldDB" id="A0A7R8WP29"/>
<feature type="region of interest" description="Disordered" evidence="2">
    <location>
        <begin position="26"/>
        <end position="51"/>
    </location>
</feature>
<dbReference type="Gene3D" id="6.10.140.1460">
    <property type="match status" value="1"/>
</dbReference>
<sequence length="163" mass="17901">MKFSIVLVLCASSLFPAWCSSENDTLSSAADENSSPSSGKPNTSPGDKQTFVSSEKVESLLEIEPKVQALLEEFVAREQRRLSKLERMIQKYEAKLTISRQLSPIPSPSGSGGNLYTDNPVNIYVMIKRLVRDWTRLEKLAKRGAVNKNGEGPVGEPASFLLA</sequence>
<evidence type="ECO:0000256" key="2">
    <source>
        <dbReference type="SAM" id="MobiDB-lite"/>
    </source>
</evidence>
<accession>A0A7R8WP29</accession>
<keyword evidence="1" id="KW-0175">Coiled coil</keyword>
<feature type="compositionally biased region" description="Low complexity" evidence="2">
    <location>
        <begin position="27"/>
        <end position="38"/>
    </location>
</feature>
<dbReference type="EMBL" id="OB667936">
    <property type="protein sequence ID" value="CAD7234172.1"/>
    <property type="molecule type" value="Genomic_DNA"/>
</dbReference>